<dbReference type="PROSITE" id="PS00092">
    <property type="entry name" value="N6_MTASE"/>
    <property type="match status" value="1"/>
</dbReference>
<evidence type="ECO:0000313" key="2">
    <source>
        <dbReference type="EMBL" id="MBB5955215.1"/>
    </source>
</evidence>
<protein>
    <recommendedName>
        <fullName evidence="1">N(4)-bis(aminopropyl)spermidine synthase C-terminal domain-containing protein</fullName>
    </recommendedName>
</protein>
<feature type="domain" description="N(4)-bis(aminopropyl)spermidine synthase C-terminal" evidence="1">
    <location>
        <begin position="127"/>
        <end position="298"/>
    </location>
</feature>
<dbReference type="AlphaFoldDB" id="A0A841CGR2"/>
<name>A0A841CGR2_9PSEU</name>
<dbReference type="GO" id="GO:0032259">
    <property type="term" value="P:methylation"/>
    <property type="evidence" value="ECO:0007669"/>
    <property type="project" value="InterPro"/>
</dbReference>
<evidence type="ECO:0000313" key="3">
    <source>
        <dbReference type="Proteomes" id="UP000547510"/>
    </source>
</evidence>
<dbReference type="Gene3D" id="3.40.50.150">
    <property type="entry name" value="Vaccinia Virus protein VP39"/>
    <property type="match status" value="1"/>
</dbReference>
<dbReference type="InterPro" id="IPR002052">
    <property type="entry name" value="DNA_methylase_N6_adenine_CS"/>
</dbReference>
<evidence type="ECO:0000259" key="1">
    <source>
        <dbReference type="Pfam" id="PF01861"/>
    </source>
</evidence>
<dbReference type="SUPFAM" id="SSF53335">
    <property type="entry name" value="S-adenosyl-L-methionine-dependent methyltransferases"/>
    <property type="match status" value="1"/>
</dbReference>
<keyword evidence="3" id="KW-1185">Reference proteome</keyword>
<dbReference type="EMBL" id="JACHJN010000002">
    <property type="protein sequence ID" value="MBB5955215.1"/>
    <property type="molecule type" value="Genomic_DNA"/>
</dbReference>
<dbReference type="Proteomes" id="UP000547510">
    <property type="component" value="Unassembled WGS sequence"/>
</dbReference>
<proteinExistence type="predicted"/>
<reference evidence="2 3" key="1">
    <citation type="submission" date="2020-08" db="EMBL/GenBank/DDBJ databases">
        <title>Genomic Encyclopedia of Type Strains, Phase III (KMG-III): the genomes of soil and plant-associated and newly described type strains.</title>
        <authorList>
            <person name="Whitman W."/>
        </authorList>
    </citation>
    <scope>NUCLEOTIDE SEQUENCE [LARGE SCALE GENOMIC DNA]</scope>
    <source>
        <strain evidence="2 3">CECT 8640</strain>
    </source>
</reference>
<dbReference type="InterPro" id="IPR029063">
    <property type="entry name" value="SAM-dependent_MTases_sf"/>
</dbReference>
<dbReference type="Pfam" id="PF01861">
    <property type="entry name" value="BpsA_C"/>
    <property type="match status" value="1"/>
</dbReference>
<dbReference type="GO" id="GO:0008168">
    <property type="term" value="F:methyltransferase activity"/>
    <property type="evidence" value="ECO:0007669"/>
    <property type="project" value="InterPro"/>
</dbReference>
<comment type="caution">
    <text evidence="2">The sequence shown here is derived from an EMBL/GenBank/DDBJ whole genome shotgun (WGS) entry which is preliminary data.</text>
</comment>
<sequence length="525" mass="56566">MATELVRALLESHGAHARKLRRVLTLLSDDWHTLADLVRLPAVPRRTVQDVLKALDADVETNGDRFRIVPSRVPAYAEFRVPAHAESRVPTHTGPTADADLADPLDALVSRNTTHLRSISADIASVPPPLAALDHVQATAETALKRALWLDSQYDLDGRVLLCLGDHDLTSLAVCAVNPSVSVVVVDVDDRLLAYVEQRSGGRVRTLHADFRFGLPPTVLESADLVFSDPPYTPEGMALFAGRAVECLADLGQGRLLLAYGFSDRTPALGLKVQQELQRLGLVFEAILPAFHRFDGAQAIGSAADLYVCRPTTRRSVTPGRTTIYTHGPQSVEATGPGSKALEALVDLAPRPESSPPPKPRAPGWADPIGRGAASLAVDLSGDPGPWLLRTLLACSPGRMAALVSNNHPNVSSAAGQAELTSLVDTRFALRFLRSTPDGKHCVVVADQVLAGTLDAGGLAVREVLMRAHGKLGNVWREALTIVLRITKREARERIGEHDDLEHRLIDLPRHRIAALLPLIRESAG</sequence>
<organism evidence="2 3">
    <name type="scientific">Saccharothrix tamanrassetensis</name>
    <dbReference type="NCBI Taxonomy" id="1051531"/>
    <lineage>
        <taxon>Bacteria</taxon>
        <taxon>Bacillati</taxon>
        <taxon>Actinomycetota</taxon>
        <taxon>Actinomycetes</taxon>
        <taxon>Pseudonocardiales</taxon>
        <taxon>Pseudonocardiaceae</taxon>
        <taxon>Saccharothrix</taxon>
    </lineage>
</organism>
<dbReference type="GO" id="GO:0003676">
    <property type="term" value="F:nucleic acid binding"/>
    <property type="evidence" value="ECO:0007669"/>
    <property type="project" value="InterPro"/>
</dbReference>
<gene>
    <name evidence="2" type="ORF">FHS29_001785</name>
</gene>
<accession>A0A841CGR2</accession>
<dbReference type="InterPro" id="IPR002723">
    <property type="entry name" value="BpsA_C"/>
</dbReference>
<dbReference type="RefSeq" id="WP_184689875.1">
    <property type="nucleotide sequence ID" value="NZ_JACHJN010000002.1"/>
</dbReference>